<reference evidence="1 2" key="2">
    <citation type="journal article" date="2022" name="Mol. Ecol. Resour.">
        <title>The genomes of chicory, endive, great burdock and yacon provide insights into Asteraceae paleo-polyploidization history and plant inulin production.</title>
        <authorList>
            <person name="Fan W."/>
            <person name="Wang S."/>
            <person name="Wang H."/>
            <person name="Wang A."/>
            <person name="Jiang F."/>
            <person name="Liu H."/>
            <person name="Zhao H."/>
            <person name="Xu D."/>
            <person name="Zhang Y."/>
        </authorList>
    </citation>
    <scope>NUCLEOTIDE SEQUENCE [LARGE SCALE GENOMIC DNA]</scope>
    <source>
        <strain evidence="2">cv. Niubang</strain>
    </source>
</reference>
<proteinExistence type="predicted"/>
<dbReference type="EMBL" id="CM042056">
    <property type="protein sequence ID" value="KAI3697801.1"/>
    <property type="molecule type" value="Genomic_DNA"/>
</dbReference>
<evidence type="ECO:0000313" key="1">
    <source>
        <dbReference type="EMBL" id="KAI3697801.1"/>
    </source>
</evidence>
<name>A0ACB8ZJX6_ARCLA</name>
<dbReference type="Proteomes" id="UP001055879">
    <property type="component" value="Linkage Group LG10"/>
</dbReference>
<reference evidence="2" key="1">
    <citation type="journal article" date="2022" name="Mol. Ecol. Resour.">
        <title>The genomes of chicory, endive, great burdock and yacon provide insights into Asteraceae palaeo-polyploidization history and plant inulin production.</title>
        <authorList>
            <person name="Fan W."/>
            <person name="Wang S."/>
            <person name="Wang H."/>
            <person name="Wang A."/>
            <person name="Jiang F."/>
            <person name="Liu H."/>
            <person name="Zhao H."/>
            <person name="Xu D."/>
            <person name="Zhang Y."/>
        </authorList>
    </citation>
    <scope>NUCLEOTIDE SEQUENCE [LARGE SCALE GENOMIC DNA]</scope>
    <source>
        <strain evidence="2">cv. Niubang</strain>
    </source>
</reference>
<accession>A0ACB8ZJX6</accession>
<comment type="caution">
    <text evidence="1">The sequence shown here is derived from an EMBL/GenBank/DDBJ whole genome shotgun (WGS) entry which is preliminary data.</text>
</comment>
<organism evidence="1 2">
    <name type="scientific">Arctium lappa</name>
    <name type="common">Greater burdock</name>
    <name type="synonym">Lappa major</name>
    <dbReference type="NCBI Taxonomy" id="4217"/>
    <lineage>
        <taxon>Eukaryota</taxon>
        <taxon>Viridiplantae</taxon>
        <taxon>Streptophyta</taxon>
        <taxon>Embryophyta</taxon>
        <taxon>Tracheophyta</taxon>
        <taxon>Spermatophyta</taxon>
        <taxon>Magnoliopsida</taxon>
        <taxon>eudicotyledons</taxon>
        <taxon>Gunneridae</taxon>
        <taxon>Pentapetalae</taxon>
        <taxon>asterids</taxon>
        <taxon>campanulids</taxon>
        <taxon>Asterales</taxon>
        <taxon>Asteraceae</taxon>
        <taxon>Carduoideae</taxon>
        <taxon>Cardueae</taxon>
        <taxon>Arctiinae</taxon>
        <taxon>Arctium</taxon>
    </lineage>
</organism>
<evidence type="ECO:0000313" key="2">
    <source>
        <dbReference type="Proteomes" id="UP001055879"/>
    </source>
</evidence>
<gene>
    <name evidence="1" type="ORF">L6452_30898</name>
</gene>
<sequence>MEILNKKIRLAFAHKKNWCPLSLKQKTRFICTSRGKKIGGRIQSVELGSNQNWIGLLSLSLCNTQDVADSRVMTRGCNGPGDERPGETRLKGTRESVADSGGAGDFLRFWGDHGPGGVPWSGMSLPQNKSIETRLITSTPIGGGGWRTHRRLQRRRW</sequence>
<keyword evidence="2" id="KW-1185">Reference proteome</keyword>
<protein>
    <submittedName>
        <fullName evidence="1">Uncharacterized protein</fullName>
    </submittedName>
</protein>